<gene>
    <name evidence="2" type="ORF">GTW51_00410</name>
</gene>
<keyword evidence="3" id="KW-1185">Reference proteome</keyword>
<dbReference type="InterPro" id="IPR052698">
    <property type="entry name" value="MoCofactor_Util/Proc"/>
</dbReference>
<protein>
    <submittedName>
        <fullName evidence="2">XdhC family protein</fullName>
    </submittedName>
</protein>
<evidence type="ECO:0000313" key="3">
    <source>
        <dbReference type="Proteomes" id="UP000476332"/>
    </source>
</evidence>
<reference evidence="2 3" key="1">
    <citation type="submission" date="2020-01" db="EMBL/GenBank/DDBJ databases">
        <title>Genomes of bacteria type strains.</title>
        <authorList>
            <person name="Chen J."/>
            <person name="Zhu S."/>
            <person name="Chen J."/>
        </authorList>
    </citation>
    <scope>NUCLEOTIDE SEQUENCE [LARGE SCALE GENOMIC DNA]</scope>
    <source>
        <strain evidence="2 3">KCTC 52919</strain>
    </source>
</reference>
<name>A0A6L9MBW3_9HYPH</name>
<dbReference type="Pfam" id="PF13478">
    <property type="entry name" value="XdhC_C"/>
    <property type="match status" value="1"/>
</dbReference>
<dbReference type="RefSeq" id="WP_163041916.1">
    <property type="nucleotide sequence ID" value="NZ_JAAAMJ010000001.1"/>
</dbReference>
<accession>A0A6L9MBW3</accession>
<comment type="caution">
    <text evidence="2">The sequence shown here is derived from an EMBL/GenBank/DDBJ whole genome shotgun (WGS) entry which is preliminary data.</text>
</comment>
<dbReference type="AlphaFoldDB" id="A0A6L9MBW3"/>
<sequence>MDRALLADLNVERGARRAAVTVTDLASGRQRLVREAELADDPLGEAIGRAIRAGKSGIVATDGGEVFLNAHLPPARLVVIGAVHISQALAPMAKLAGYDVEIIDPRTAFATADRFPGVALHAEWPQDVLAARPLDPYTAVCAITHDPKIDDYPLIEALNVGCFYVGALGSRKTHARRVERLMEAGLSPQAIERIEAPIGADIGASAPGEIAVAILASVIAGFRKRKMFAERRGETAAA</sequence>
<dbReference type="Proteomes" id="UP000476332">
    <property type="component" value="Unassembled WGS sequence"/>
</dbReference>
<dbReference type="EMBL" id="JAAAMJ010000001">
    <property type="protein sequence ID" value="NDV85158.1"/>
    <property type="molecule type" value="Genomic_DNA"/>
</dbReference>
<feature type="domain" description="XdhC Rossmann" evidence="1">
    <location>
        <begin position="77"/>
        <end position="217"/>
    </location>
</feature>
<evidence type="ECO:0000259" key="1">
    <source>
        <dbReference type="Pfam" id="PF13478"/>
    </source>
</evidence>
<evidence type="ECO:0000313" key="2">
    <source>
        <dbReference type="EMBL" id="NDV85158.1"/>
    </source>
</evidence>
<proteinExistence type="predicted"/>
<dbReference type="PANTHER" id="PTHR30388:SF4">
    <property type="entry name" value="MOLYBDENUM COFACTOR INSERTION CHAPERONE PAOD"/>
    <property type="match status" value="1"/>
</dbReference>
<organism evidence="2 3">
    <name type="scientific">Aurantimonas aggregata</name>
    <dbReference type="NCBI Taxonomy" id="2047720"/>
    <lineage>
        <taxon>Bacteria</taxon>
        <taxon>Pseudomonadati</taxon>
        <taxon>Pseudomonadota</taxon>
        <taxon>Alphaproteobacteria</taxon>
        <taxon>Hyphomicrobiales</taxon>
        <taxon>Aurantimonadaceae</taxon>
        <taxon>Aurantimonas</taxon>
    </lineage>
</organism>
<dbReference type="InterPro" id="IPR027051">
    <property type="entry name" value="XdhC_Rossmann_dom"/>
</dbReference>
<dbReference type="Gene3D" id="3.40.50.720">
    <property type="entry name" value="NAD(P)-binding Rossmann-like Domain"/>
    <property type="match status" value="1"/>
</dbReference>
<dbReference type="PANTHER" id="PTHR30388">
    <property type="entry name" value="ALDEHYDE OXIDOREDUCTASE MOLYBDENUM COFACTOR ASSEMBLY PROTEIN"/>
    <property type="match status" value="1"/>
</dbReference>